<name>A0A9W8Y0Q4_9PLEO</name>
<dbReference type="OrthoDB" id="40579at2759"/>
<gene>
    <name evidence="1" type="ORF">N0V83_009001</name>
</gene>
<sequence>MSQQASGISGYPTLIPLPTYASQIVDECYSYSSTPEQSMIGFTHAMDMNTFPTSGRLTPQTPEPIIYHEPLAMGENLDPYITSQPWSDDSLVSAALDFDPDMTTIIPTNMWSAAEPEHIMPITQLHWLQPSFPMSPPHLSAELVEQTSGAPSLSTSECSVEDFNTSGTNADEWSIYQPTATQINIANLVTTTAFLQDIRPIPSHAPIWEDVFIPGPSPY</sequence>
<comment type="caution">
    <text evidence="1">The sequence shown here is derived from an EMBL/GenBank/DDBJ whole genome shotgun (WGS) entry which is preliminary data.</text>
</comment>
<accession>A0A9W8Y0Q4</accession>
<protein>
    <submittedName>
        <fullName evidence="1">Uncharacterized protein</fullName>
    </submittedName>
</protein>
<evidence type="ECO:0000313" key="1">
    <source>
        <dbReference type="EMBL" id="KAJ4364407.1"/>
    </source>
</evidence>
<dbReference type="AlphaFoldDB" id="A0A9W8Y0Q4"/>
<evidence type="ECO:0000313" key="2">
    <source>
        <dbReference type="Proteomes" id="UP001140560"/>
    </source>
</evidence>
<dbReference type="EMBL" id="JAPEUY010000017">
    <property type="protein sequence ID" value="KAJ4364407.1"/>
    <property type="molecule type" value="Genomic_DNA"/>
</dbReference>
<reference evidence="1" key="1">
    <citation type="submission" date="2022-10" db="EMBL/GenBank/DDBJ databases">
        <title>Tapping the CABI collections for fungal endophytes: first genome assemblies for Collariella, Neodidymelliopsis, Ascochyta clinopodiicola, Didymella pomorum, Didymosphaeria variabile, Neocosmospora piperis and Neocucurbitaria cava.</title>
        <authorList>
            <person name="Hill R."/>
        </authorList>
    </citation>
    <scope>NUCLEOTIDE SEQUENCE</scope>
    <source>
        <strain evidence="1">IMI 356814</strain>
    </source>
</reference>
<organism evidence="1 2">
    <name type="scientific">Neocucurbitaria cava</name>
    <dbReference type="NCBI Taxonomy" id="798079"/>
    <lineage>
        <taxon>Eukaryota</taxon>
        <taxon>Fungi</taxon>
        <taxon>Dikarya</taxon>
        <taxon>Ascomycota</taxon>
        <taxon>Pezizomycotina</taxon>
        <taxon>Dothideomycetes</taxon>
        <taxon>Pleosporomycetidae</taxon>
        <taxon>Pleosporales</taxon>
        <taxon>Pleosporineae</taxon>
        <taxon>Cucurbitariaceae</taxon>
        <taxon>Neocucurbitaria</taxon>
    </lineage>
</organism>
<keyword evidence="2" id="KW-1185">Reference proteome</keyword>
<proteinExistence type="predicted"/>
<dbReference type="Proteomes" id="UP001140560">
    <property type="component" value="Unassembled WGS sequence"/>
</dbReference>